<dbReference type="Proteomes" id="UP000535937">
    <property type="component" value="Unassembled WGS sequence"/>
</dbReference>
<keyword evidence="2 6" id="KW-0378">Hydrolase</keyword>
<dbReference type="SUPFAM" id="SSF49899">
    <property type="entry name" value="Concanavalin A-like lectins/glucanases"/>
    <property type="match status" value="1"/>
</dbReference>
<proteinExistence type="inferred from homology"/>
<evidence type="ECO:0000256" key="3">
    <source>
        <dbReference type="ARBA" id="ARBA00023295"/>
    </source>
</evidence>
<reference evidence="9 10" key="1">
    <citation type="submission" date="2020-08" db="EMBL/GenBank/DDBJ databases">
        <title>Genomic Encyclopedia of Type Strains, Phase III (KMG-III): the genomes of soil and plant-associated and newly described type strains.</title>
        <authorList>
            <person name="Whitman W."/>
        </authorList>
    </citation>
    <scope>NUCLEOTIDE SEQUENCE [LARGE SCALE GENOMIC DNA]</scope>
    <source>
        <strain evidence="9 10">CECT 8799</strain>
    </source>
</reference>
<dbReference type="EMBL" id="JACHWZ010000018">
    <property type="protein sequence ID" value="MBB3062592.1"/>
    <property type="molecule type" value="Genomic_DNA"/>
</dbReference>
<gene>
    <name evidence="9" type="ORF">FHS09_003441</name>
</gene>
<dbReference type="GO" id="GO:0004553">
    <property type="term" value="F:hydrolase activity, hydrolyzing O-glycosyl compounds"/>
    <property type="evidence" value="ECO:0007669"/>
    <property type="project" value="InterPro"/>
</dbReference>
<dbReference type="Pfam" id="PF17851">
    <property type="entry name" value="GH43_C2"/>
    <property type="match status" value="1"/>
</dbReference>
<protein>
    <submittedName>
        <fullName evidence="9">Beta-xylosidase</fullName>
    </submittedName>
</protein>
<feature type="signal peptide" evidence="7">
    <location>
        <begin position="1"/>
        <end position="29"/>
    </location>
</feature>
<dbReference type="Gene3D" id="2.115.10.20">
    <property type="entry name" value="Glycosyl hydrolase domain, family 43"/>
    <property type="match status" value="1"/>
</dbReference>
<sequence length="531" mass="59500">MEVSVVKLLFRLYCLSLVAALCSIPTALAGTDREKYTNPIIHADYSDPDAVRVGDDFYMISSSFNHAPALPILHSRDLVHWRLLGHVLEQQVPDERFSIPQHGNGVWAPSLRYHDDKFWVFYGDPDQGIFVITAEDMRGPWSEPHLLKEGKGLIDPTPLWDDDGKAYLLHAWAKSRSGINNVLTLHRMSADARKVLDKGKVVIDGNKIPGYRTLEGPKFYKRDGYYYVFAPAGGVAQGWQSAFRAKNIYGPYEEKVVMAQGNTPINGPHQGAWVSTAGGEDWFLHFQDKDAYGRIVHLQPMQWRDGWPVIGADPDGDGRGEPVLSHARPKVSAASADFSLAASDEFDTKKLQPQWQWNANWRADWYSLSDNPGHLRLFAQSGTGEAENLWHVPSLLLQKFPAEEFRVETKLRLEGDKAQAGLLVYGTDYAWLGLRNKDGKSQLIYNVCIGARGGCKTHEVLLAELEKPQAEIGISVFPEGRTVFSYRQPDGNWTPLNEGFIAQPGRWVGARFGLFAQGDNGHADFDYLHVK</sequence>
<dbReference type="InterPro" id="IPR013320">
    <property type="entry name" value="ConA-like_dom_sf"/>
</dbReference>
<dbReference type="PANTHER" id="PTHR42812">
    <property type="entry name" value="BETA-XYLOSIDASE"/>
    <property type="match status" value="1"/>
</dbReference>
<dbReference type="InterPro" id="IPR051795">
    <property type="entry name" value="Glycosyl_Hydrlase_43"/>
</dbReference>
<name>A0A7W4ZAC0_9GAMM</name>
<dbReference type="InterPro" id="IPR006710">
    <property type="entry name" value="Glyco_hydro_43"/>
</dbReference>
<evidence type="ECO:0000313" key="10">
    <source>
        <dbReference type="Proteomes" id="UP000535937"/>
    </source>
</evidence>
<evidence type="ECO:0000313" key="9">
    <source>
        <dbReference type="EMBL" id="MBB3062592.1"/>
    </source>
</evidence>
<evidence type="ECO:0000256" key="7">
    <source>
        <dbReference type="SAM" id="SignalP"/>
    </source>
</evidence>
<dbReference type="InterPro" id="IPR023296">
    <property type="entry name" value="Glyco_hydro_beta-prop_sf"/>
</dbReference>
<accession>A0A7W4ZAC0</accession>
<dbReference type="Gene3D" id="2.60.120.200">
    <property type="match status" value="1"/>
</dbReference>
<dbReference type="InterPro" id="IPR041542">
    <property type="entry name" value="GH43_C2"/>
</dbReference>
<evidence type="ECO:0000259" key="8">
    <source>
        <dbReference type="Pfam" id="PF17851"/>
    </source>
</evidence>
<evidence type="ECO:0000256" key="5">
    <source>
        <dbReference type="PIRSR" id="PIRSR606710-2"/>
    </source>
</evidence>
<evidence type="ECO:0000256" key="1">
    <source>
        <dbReference type="ARBA" id="ARBA00009865"/>
    </source>
</evidence>
<feature type="domain" description="Beta-xylosidase C-terminal Concanavalin A-like" evidence="8">
    <location>
        <begin position="343"/>
        <end position="531"/>
    </location>
</feature>
<feature type="active site" description="Proton acceptor" evidence="4">
    <location>
        <position position="47"/>
    </location>
</feature>
<dbReference type="CDD" id="cd09001">
    <property type="entry name" value="GH43_FsAxh1-like"/>
    <property type="match status" value="1"/>
</dbReference>
<feature type="site" description="Important for catalytic activity, responsible for pKa modulation of the active site Glu and correct orientation of both the proton donor and substrate" evidence="5">
    <location>
        <position position="155"/>
    </location>
</feature>
<keyword evidence="3 6" id="KW-0326">Glycosidase</keyword>
<evidence type="ECO:0000256" key="6">
    <source>
        <dbReference type="RuleBase" id="RU361187"/>
    </source>
</evidence>
<organism evidence="9 10">
    <name type="scientific">Microbulbifer rhizosphaerae</name>
    <dbReference type="NCBI Taxonomy" id="1562603"/>
    <lineage>
        <taxon>Bacteria</taxon>
        <taxon>Pseudomonadati</taxon>
        <taxon>Pseudomonadota</taxon>
        <taxon>Gammaproteobacteria</taxon>
        <taxon>Cellvibrionales</taxon>
        <taxon>Microbulbiferaceae</taxon>
        <taxon>Microbulbifer</taxon>
    </lineage>
</organism>
<dbReference type="AlphaFoldDB" id="A0A7W4ZAC0"/>
<keyword evidence="7" id="KW-0732">Signal</keyword>
<dbReference type="GO" id="GO:0005975">
    <property type="term" value="P:carbohydrate metabolic process"/>
    <property type="evidence" value="ECO:0007669"/>
    <property type="project" value="InterPro"/>
</dbReference>
<evidence type="ECO:0000256" key="4">
    <source>
        <dbReference type="PIRSR" id="PIRSR606710-1"/>
    </source>
</evidence>
<feature type="active site" description="Proton donor" evidence="4">
    <location>
        <position position="215"/>
    </location>
</feature>
<evidence type="ECO:0000256" key="2">
    <source>
        <dbReference type="ARBA" id="ARBA00022801"/>
    </source>
</evidence>
<comment type="similarity">
    <text evidence="1 6">Belongs to the glycosyl hydrolase 43 family.</text>
</comment>
<feature type="chain" id="PRO_5031044854" evidence="7">
    <location>
        <begin position="30"/>
        <end position="531"/>
    </location>
</feature>
<dbReference type="PANTHER" id="PTHR42812:SF12">
    <property type="entry name" value="BETA-XYLOSIDASE-RELATED"/>
    <property type="match status" value="1"/>
</dbReference>
<dbReference type="SUPFAM" id="SSF75005">
    <property type="entry name" value="Arabinanase/levansucrase/invertase"/>
    <property type="match status" value="1"/>
</dbReference>
<keyword evidence="10" id="KW-1185">Reference proteome</keyword>
<comment type="caution">
    <text evidence="9">The sequence shown here is derived from an EMBL/GenBank/DDBJ whole genome shotgun (WGS) entry which is preliminary data.</text>
</comment>
<dbReference type="Pfam" id="PF04616">
    <property type="entry name" value="Glyco_hydro_43"/>
    <property type="match status" value="1"/>
</dbReference>
<dbReference type="RefSeq" id="WP_183462009.1">
    <property type="nucleotide sequence ID" value="NZ_JACHWZ010000018.1"/>
</dbReference>